<evidence type="ECO:0000313" key="3">
    <source>
        <dbReference type="EMBL" id="ACY17165.1"/>
    </source>
</evidence>
<keyword evidence="1" id="KW-0812">Transmembrane</keyword>
<feature type="transmembrane region" description="Helical" evidence="1">
    <location>
        <begin position="64"/>
        <end position="82"/>
    </location>
</feature>
<evidence type="ECO:0000256" key="1">
    <source>
        <dbReference type="SAM" id="Phobius"/>
    </source>
</evidence>
<dbReference type="RefSeq" id="WP_012829763.1">
    <property type="nucleotide sequence ID" value="NC_013440.1"/>
</dbReference>
<accession>D0LRD7</accession>
<dbReference type="InterPro" id="IPR003675">
    <property type="entry name" value="Rce1/LyrA-like_dom"/>
</dbReference>
<dbReference type="HOGENOM" id="CLU_080164_0_0_7"/>
<feature type="transmembrane region" description="Helical" evidence="1">
    <location>
        <begin position="20"/>
        <end position="44"/>
    </location>
</feature>
<dbReference type="eggNOG" id="COG1266">
    <property type="taxonomic scope" value="Bacteria"/>
</dbReference>
<dbReference type="GO" id="GO:0004175">
    <property type="term" value="F:endopeptidase activity"/>
    <property type="evidence" value="ECO:0007669"/>
    <property type="project" value="UniProtKB-ARBA"/>
</dbReference>
<proteinExistence type="predicted"/>
<protein>
    <submittedName>
        <fullName evidence="3">Abortive infection protein</fullName>
    </submittedName>
</protein>
<dbReference type="Pfam" id="PF02517">
    <property type="entry name" value="Rce1-like"/>
    <property type="match status" value="1"/>
</dbReference>
<dbReference type="Proteomes" id="UP000001880">
    <property type="component" value="Chromosome"/>
</dbReference>
<organism evidence="3 4">
    <name type="scientific">Haliangium ochraceum (strain DSM 14365 / JCM 11303 / SMP-2)</name>
    <dbReference type="NCBI Taxonomy" id="502025"/>
    <lineage>
        <taxon>Bacteria</taxon>
        <taxon>Pseudomonadati</taxon>
        <taxon>Myxococcota</taxon>
        <taxon>Polyangia</taxon>
        <taxon>Haliangiales</taxon>
        <taxon>Kofleriaceae</taxon>
        <taxon>Haliangium</taxon>
    </lineage>
</organism>
<feature type="domain" description="CAAX prenyl protease 2/Lysostaphin resistance protein A-like" evidence="2">
    <location>
        <begin position="135"/>
        <end position="235"/>
    </location>
</feature>
<feature type="transmembrane region" description="Helical" evidence="1">
    <location>
        <begin position="204"/>
        <end position="220"/>
    </location>
</feature>
<dbReference type="AlphaFoldDB" id="D0LRD7"/>
<keyword evidence="4" id="KW-1185">Reference proteome</keyword>
<dbReference type="KEGG" id="hoh:Hoch_4674"/>
<dbReference type="OrthoDB" id="9814348at2"/>
<reference evidence="3 4" key="1">
    <citation type="journal article" date="2010" name="Stand. Genomic Sci.">
        <title>Complete genome sequence of Haliangium ochraceum type strain (SMP-2).</title>
        <authorList>
            <consortium name="US DOE Joint Genome Institute (JGI-PGF)"/>
            <person name="Ivanova N."/>
            <person name="Daum C."/>
            <person name="Lang E."/>
            <person name="Abt B."/>
            <person name="Kopitz M."/>
            <person name="Saunders E."/>
            <person name="Lapidus A."/>
            <person name="Lucas S."/>
            <person name="Glavina Del Rio T."/>
            <person name="Nolan M."/>
            <person name="Tice H."/>
            <person name="Copeland A."/>
            <person name="Cheng J.F."/>
            <person name="Chen F."/>
            <person name="Bruce D."/>
            <person name="Goodwin L."/>
            <person name="Pitluck S."/>
            <person name="Mavromatis K."/>
            <person name="Pati A."/>
            <person name="Mikhailova N."/>
            <person name="Chen A."/>
            <person name="Palaniappan K."/>
            <person name="Land M."/>
            <person name="Hauser L."/>
            <person name="Chang Y.J."/>
            <person name="Jeffries C.D."/>
            <person name="Detter J.C."/>
            <person name="Brettin T."/>
            <person name="Rohde M."/>
            <person name="Goker M."/>
            <person name="Bristow J."/>
            <person name="Markowitz V."/>
            <person name="Eisen J.A."/>
            <person name="Hugenholtz P."/>
            <person name="Kyrpides N.C."/>
            <person name="Klenk H.P."/>
        </authorList>
    </citation>
    <scope>NUCLEOTIDE SEQUENCE [LARGE SCALE GENOMIC DNA]</scope>
    <source>
        <strain evidence="4">DSM 14365 / CIP 107738 / JCM 11303 / AJ 13395 / SMP-2</strain>
    </source>
</reference>
<evidence type="ECO:0000313" key="4">
    <source>
        <dbReference type="Proteomes" id="UP000001880"/>
    </source>
</evidence>
<sequence>MATNARTTTPSPSVFGHGDLIASLILIFPLFLAYEVGVMFSSTVNGVDFATRFLFAALGNDRDTWLLVQFGLAVLFFGFVMFMRQRCELSRDAVLSMLGEAVIYALTLGTFIVFVMQELLGFSLEATHTALGAIGDGLVVSLGAGVYEELVFRLGMMAGGIALLRWGGMTHGFSVVVALFGSALAFSLAHHLGPYGELFEMRVFVYRALAGVIFGLVFYYRSLAHAVYTHFLYDLYVLVIRG</sequence>
<keyword evidence="1" id="KW-0472">Membrane</keyword>
<name>D0LRD7_HALO1</name>
<feature type="transmembrane region" description="Helical" evidence="1">
    <location>
        <begin position="94"/>
        <end position="116"/>
    </location>
</feature>
<dbReference type="EMBL" id="CP001804">
    <property type="protein sequence ID" value="ACY17165.1"/>
    <property type="molecule type" value="Genomic_DNA"/>
</dbReference>
<evidence type="ECO:0000259" key="2">
    <source>
        <dbReference type="Pfam" id="PF02517"/>
    </source>
</evidence>
<dbReference type="GO" id="GO:0080120">
    <property type="term" value="P:CAAX-box protein maturation"/>
    <property type="evidence" value="ECO:0007669"/>
    <property type="project" value="UniProtKB-ARBA"/>
</dbReference>
<gene>
    <name evidence="3" type="ordered locus">Hoch_4674</name>
</gene>
<keyword evidence="1" id="KW-1133">Transmembrane helix</keyword>
<dbReference type="STRING" id="502025.Hoch_4674"/>